<feature type="domain" description="MYST-type HAT" evidence="15">
    <location>
        <begin position="7"/>
        <end position="331"/>
    </location>
</feature>
<feature type="region of interest" description="Disordered" evidence="14">
    <location>
        <begin position="219"/>
        <end position="263"/>
    </location>
</feature>
<dbReference type="Proteomes" id="UP001217582">
    <property type="component" value="Chromosome 6"/>
</dbReference>
<dbReference type="InterPro" id="IPR002717">
    <property type="entry name" value="HAT_MYST-type"/>
</dbReference>
<evidence type="ECO:0000256" key="6">
    <source>
        <dbReference type="ARBA" id="ARBA00022771"/>
    </source>
</evidence>
<dbReference type="GO" id="GO:0008270">
    <property type="term" value="F:zinc ion binding"/>
    <property type="evidence" value="ECO:0007669"/>
    <property type="project" value="UniProtKB-KW"/>
</dbReference>
<dbReference type="InterPro" id="IPR050603">
    <property type="entry name" value="MYST_HAT"/>
</dbReference>
<evidence type="ECO:0000256" key="12">
    <source>
        <dbReference type="ARBA" id="ARBA00023315"/>
    </source>
</evidence>
<name>A0AAJ6CN16_9BASI</name>
<evidence type="ECO:0000256" key="8">
    <source>
        <dbReference type="ARBA" id="ARBA00022990"/>
    </source>
</evidence>
<protein>
    <recommendedName>
        <fullName evidence="3">histone acetyltransferase</fullName>
        <ecNumber evidence="3">2.3.1.48</ecNumber>
    </recommendedName>
</protein>
<keyword evidence="6" id="KW-0863">Zinc-finger</keyword>
<dbReference type="PROSITE" id="PS51726">
    <property type="entry name" value="MYST_HAT"/>
    <property type="match status" value="1"/>
</dbReference>
<keyword evidence="8" id="KW-0007">Acetylation</keyword>
<evidence type="ECO:0000256" key="10">
    <source>
        <dbReference type="ARBA" id="ARBA00023163"/>
    </source>
</evidence>
<dbReference type="PANTHER" id="PTHR10615">
    <property type="entry name" value="HISTONE ACETYLTRANSFERASE"/>
    <property type="match status" value="1"/>
</dbReference>
<evidence type="ECO:0000256" key="14">
    <source>
        <dbReference type="SAM" id="MobiDB-lite"/>
    </source>
</evidence>
<evidence type="ECO:0000259" key="15">
    <source>
        <dbReference type="PROSITE" id="PS51726"/>
    </source>
</evidence>
<evidence type="ECO:0000313" key="16">
    <source>
        <dbReference type="EMBL" id="WFD16930.1"/>
    </source>
</evidence>
<evidence type="ECO:0000313" key="17">
    <source>
        <dbReference type="Proteomes" id="UP001217582"/>
    </source>
</evidence>
<dbReference type="InterPro" id="IPR036388">
    <property type="entry name" value="WH-like_DNA-bd_sf"/>
</dbReference>
<evidence type="ECO:0000256" key="11">
    <source>
        <dbReference type="ARBA" id="ARBA00023242"/>
    </source>
</evidence>
<evidence type="ECO:0000256" key="1">
    <source>
        <dbReference type="ARBA" id="ARBA00004123"/>
    </source>
</evidence>
<dbReference type="Pfam" id="PF17772">
    <property type="entry name" value="zf-MYST"/>
    <property type="match status" value="1"/>
</dbReference>
<organism evidence="16 17">
    <name type="scientific">Malassezia arunalokei</name>
    <dbReference type="NCBI Taxonomy" id="1514897"/>
    <lineage>
        <taxon>Eukaryota</taxon>
        <taxon>Fungi</taxon>
        <taxon>Dikarya</taxon>
        <taxon>Basidiomycota</taxon>
        <taxon>Ustilaginomycotina</taxon>
        <taxon>Malasseziomycetes</taxon>
        <taxon>Malasseziales</taxon>
        <taxon>Malasseziaceae</taxon>
        <taxon>Malassezia</taxon>
    </lineage>
</organism>
<keyword evidence="17" id="KW-1185">Reference proteome</keyword>
<reference evidence="16 17" key="1">
    <citation type="submission" date="2023-03" db="EMBL/GenBank/DDBJ databases">
        <title>Mating type loci evolution in Malassezia.</title>
        <authorList>
            <person name="Coelho M.A."/>
        </authorList>
    </citation>
    <scope>NUCLEOTIDE SEQUENCE [LARGE SCALE GENOMIC DNA]</scope>
    <source>
        <strain evidence="16 17">CBS 13387</strain>
    </source>
</reference>
<dbReference type="InterPro" id="IPR016181">
    <property type="entry name" value="Acyl_CoA_acyltransferase"/>
</dbReference>
<keyword evidence="12 16" id="KW-0012">Acyltransferase</keyword>
<sequence length="331" mass="37349">MAHHPRPPPPPIERVVFDDYVIRTWYTSPYPIQAPTLWICHGCLKYMRSAHTFHAHRRTCTYTHPPGRKVYQRGAHILWEVDGAQEKLYVQNLCLLGKLFIDHKTVFFDVAPFWAYVLTDASSQFDHVLGFFSKEKVSYDHYNLACIVVFPPYQRRGYGTLLMEYSYYLSRSDDTPGTPERPLSDLGLKGYMAYWSAQLVRTLLAAYSPEGAMIRAILAGHKPPPPHSMPTSQSPRRRRQRRGGWAGEERAERPDEPLASIPHASIPMNTTLARIADAAGLRSDDATLALAHAGLLNSTSSSTFVLSLEAIQQAAQRLSLRPPILDVGYCL</sequence>
<evidence type="ECO:0000256" key="5">
    <source>
        <dbReference type="ARBA" id="ARBA00022723"/>
    </source>
</evidence>
<dbReference type="PANTHER" id="PTHR10615:SF219">
    <property type="entry name" value="HISTONE ACETYLTRANSFERASE KAT5"/>
    <property type="match status" value="1"/>
</dbReference>
<dbReference type="AlphaFoldDB" id="A0AAJ6CN16"/>
<feature type="compositionally biased region" description="Basic and acidic residues" evidence="14">
    <location>
        <begin position="247"/>
        <end position="256"/>
    </location>
</feature>
<evidence type="ECO:0000256" key="2">
    <source>
        <dbReference type="ARBA" id="ARBA00010107"/>
    </source>
</evidence>
<dbReference type="CDD" id="cd04301">
    <property type="entry name" value="NAT_SF"/>
    <property type="match status" value="1"/>
</dbReference>
<dbReference type="EMBL" id="CP119921">
    <property type="protein sequence ID" value="WFD16930.1"/>
    <property type="molecule type" value="Genomic_DNA"/>
</dbReference>
<keyword evidence="7" id="KW-0862">Zinc</keyword>
<keyword evidence="4 16" id="KW-0808">Transferase</keyword>
<dbReference type="GO" id="GO:0005634">
    <property type="term" value="C:nucleus"/>
    <property type="evidence" value="ECO:0007669"/>
    <property type="project" value="UniProtKB-SubCell"/>
</dbReference>
<dbReference type="GO" id="GO:0035267">
    <property type="term" value="C:NuA4 histone acetyltransferase complex"/>
    <property type="evidence" value="ECO:0007669"/>
    <property type="project" value="TreeGrafter"/>
</dbReference>
<dbReference type="Gene3D" id="1.10.10.10">
    <property type="entry name" value="Winged helix-like DNA-binding domain superfamily/Winged helix DNA-binding domain"/>
    <property type="match status" value="1"/>
</dbReference>
<gene>
    <name evidence="16" type="ORF">MARU1_002974</name>
</gene>
<evidence type="ECO:0000256" key="4">
    <source>
        <dbReference type="ARBA" id="ARBA00022679"/>
    </source>
</evidence>
<comment type="subcellular location">
    <subcellularLocation>
        <location evidence="1">Nucleus</location>
    </subcellularLocation>
</comment>
<evidence type="ECO:0000256" key="3">
    <source>
        <dbReference type="ARBA" id="ARBA00013184"/>
    </source>
</evidence>
<evidence type="ECO:0000256" key="13">
    <source>
        <dbReference type="PIRSR" id="PIRSR602717-51"/>
    </source>
</evidence>
<evidence type="ECO:0000256" key="9">
    <source>
        <dbReference type="ARBA" id="ARBA00023015"/>
    </source>
</evidence>
<keyword evidence="9" id="KW-0805">Transcription regulation</keyword>
<dbReference type="InterPro" id="IPR040706">
    <property type="entry name" value="Zf-MYST"/>
</dbReference>
<proteinExistence type="inferred from homology"/>
<feature type="active site" description="Proton donor/acceptor" evidence="13">
    <location>
        <position position="180"/>
    </location>
</feature>
<dbReference type="Gene3D" id="3.40.630.30">
    <property type="match status" value="1"/>
</dbReference>
<keyword evidence="5" id="KW-0479">Metal-binding</keyword>
<dbReference type="Pfam" id="PF01853">
    <property type="entry name" value="MOZ_SAS"/>
    <property type="match status" value="1"/>
</dbReference>
<keyword evidence="11" id="KW-0539">Nucleus</keyword>
<dbReference type="EC" id="2.3.1.48" evidence="3"/>
<dbReference type="GO" id="GO:0006355">
    <property type="term" value="P:regulation of DNA-templated transcription"/>
    <property type="evidence" value="ECO:0007669"/>
    <property type="project" value="InterPro"/>
</dbReference>
<dbReference type="GO" id="GO:0046972">
    <property type="term" value="F:histone H4K16 acetyltransferase activity"/>
    <property type="evidence" value="ECO:0007669"/>
    <property type="project" value="TreeGrafter"/>
</dbReference>
<keyword evidence="10" id="KW-0804">Transcription</keyword>
<comment type="similarity">
    <text evidence="2">Belongs to the MYST (SAS/MOZ) family.</text>
</comment>
<dbReference type="SUPFAM" id="SSF55729">
    <property type="entry name" value="Acyl-CoA N-acyltransferases (Nat)"/>
    <property type="match status" value="1"/>
</dbReference>
<evidence type="ECO:0000256" key="7">
    <source>
        <dbReference type="ARBA" id="ARBA00022833"/>
    </source>
</evidence>
<dbReference type="Gene3D" id="3.30.60.60">
    <property type="entry name" value="N-acetyl transferase-like"/>
    <property type="match status" value="1"/>
</dbReference>
<accession>A0AAJ6CN16</accession>